<comment type="similarity">
    <text evidence="1">Belongs to the UDP-glycosyltransferase family.</text>
</comment>
<keyword evidence="3" id="KW-1185">Reference proteome</keyword>
<reference evidence="2" key="1">
    <citation type="submission" date="2022-02" db="EMBL/GenBank/DDBJ databases">
        <authorList>
            <person name="Henning P.M."/>
            <person name="McCubbin A.G."/>
            <person name="Shore J.S."/>
        </authorList>
    </citation>
    <scope>NUCLEOTIDE SEQUENCE</scope>
    <source>
        <strain evidence="2">F60SS</strain>
        <tissue evidence="2">Leaves</tissue>
    </source>
</reference>
<proteinExistence type="inferred from homology"/>
<dbReference type="Proteomes" id="UP001141552">
    <property type="component" value="Unassembled WGS sequence"/>
</dbReference>
<gene>
    <name evidence="2" type="ORF">Tsubulata_045679</name>
</gene>
<name>A0A9Q0GIZ3_9ROSI</name>
<evidence type="ECO:0000313" key="2">
    <source>
        <dbReference type="EMBL" id="KAJ4849860.1"/>
    </source>
</evidence>
<dbReference type="GO" id="GO:0080043">
    <property type="term" value="F:quercetin 3-O-glucosyltransferase activity"/>
    <property type="evidence" value="ECO:0007669"/>
    <property type="project" value="TreeGrafter"/>
</dbReference>
<organism evidence="2 3">
    <name type="scientific">Turnera subulata</name>
    <dbReference type="NCBI Taxonomy" id="218843"/>
    <lineage>
        <taxon>Eukaryota</taxon>
        <taxon>Viridiplantae</taxon>
        <taxon>Streptophyta</taxon>
        <taxon>Embryophyta</taxon>
        <taxon>Tracheophyta</taxon>
        <taxon>Spermatophyta</taxon>
        <taxon>Magnoliopsida</taxon>
        <taxon>eudicotyledons</taxon>
        <taxon>Gunneridae</taxon>
        <taxon>Pentapetalae</taxon>
        <taxon>rosids</taxon>
        <taxon>fabids</taxon>
        <taxon>Malpighiales</taxon>
        <taxon>Passifloraceae</taxon>
        <taxon>Turnera</taxon>
    </lineage>
</organism>
<dbReference type="EMBL" id="JAKUCV010000467">
    <property type="protein sequence ID" value="KAJ4849860.1"/>
    <property type="molecule type" value="Genomic_DNA"/>
</dbReference>
<dbReference type="OrthoDB" id="820303at2759"/>
<dbReference type="AlphaFoldDB" id="A0A9Q0GIZ3"/>
<dbReference type="PANTHER" id="PTHR11926">
    <property type="entry name" value="GLUCOSYL/GLUCURONOSYL TRANSFERASES"/>
    <property type="match status" value="1"/>
</dbReference>
<dbReference type="Gene3D" id="3.40.50.2000">
    <property type="entry name" value="Glycogen Phosphorylase B"/>
    <property type="match status" value="4"/>
</dbReference>
<reference evidence="2" key="2">
    <citation type="journal article" date="2023" name="Plants (Basel)">
        <title>Annotation of the Turnera subulata (Passifloraceae) Draft Genome Reveals the S-Locus Evolved after the Divergence of Turneroideae from Passifloroideae in a Stepwise Manner.</title>
        <authorList>
            <person name="Henning P.M."/>
            <person name="Roalson E.H."/>
            <person name="Mir W."/>
            <person name="McCubbin A.G."/>
            <person name="Shore J.S."/>
        </authorList>
    </citation>
    <scope>NUCLEOTIDE SEQUENCE</scope>
    <source>
        <strain evidence="2">F60SS</strain>
    </source>
</reference>
<feature type="non-terminal residue" evidence="2">
    <location>
        <position position="276"/>
    </location>
</feature>
<dbReference type="PANTHER" id="PTHR11926:SF1392">
    <property type="entry name" value="GLYCOSYLTRANSFERASE"/>
    <property type="match status" value="1"/>
</dbReference>
<evidence type="ECO:0000313" key="3">
    <source>
        <dbReference type="Proteomes" id="UP001141552"/>
    </source>
</evidence>
<protein>
    <submittedName>
        <fullName evidence="2">Uncharacterized protein</fullName>
    </submittedName>
</protein>
<evidence type="ECO:0000256" key="1">
    <source>
        <dbReference type="ARBA" id="ARBA00009995"/>
    </source>
</evidence>
<dbReference type="GO" id="GO:0080044">
    <property type="term" value="F:quercetin 7-O-glucosyltransferase activity"/>
    <property type="evidence" value="ECO:0007669"/>
    <property type="project" value="TreeGrafter"/>
</dbReference>
<comment type="caution">
    <text evidence="2">The sequence shown here is derived from an EMBL/GenBank/DDBJ whole genome shotgun (WGS) entry which is preliminary data.</text>
</comment>
<dbReference type="SUPFAM" id="SSF53756">
    <property type="entry name" value="UDP-Glycosyltransferase/glycogen phosphorylase"/>
    <property type="match status" value="1"/>
</dbReference>
<sequence>MEQRHIKVPGMKSFLRYRDLPSFCRSSDMEDPSLQLVIRETQQSTRAQALILNTFEDLEAPIINHIRTRCPKTCTIGPLHLLLNTRLSMKKSQEASSIPQYSNSLWKVDRSCIEWLDRQPSRSVLFVSFGSITILTRDQFLEFWYGISLRRLQGRGGTWWNGRHRRRSWLTKQLVVLYTQWVELHSGEFVSEVWKLGLDMKDVCDRKIVEKMVNDLMVERREELFASATRMAQLATQIVSEEGSSFCNLNRLIEDIRLMSLQAHDRASRCKIIQSQ</sequence>
<accession>A0A9Q0GIZ3</accession>